<comment type="subcellular location">
    <subcellularLocation>
        <location evidence="8">Cytoplasm</location>
    </subcellularLocation>
</comment>
<keyword evidence="2 8" id="KW-0808">Transferase</keyword>
<evidence type="ECO:0000256" key="2">
    <source>
        <dbReference type="ARBA" id="ARBA00022679"/>
    </source>
</evidence>
<feature type="domain" description="4'-phosphopantetheinyl transferase" evidence="9">
    <location>
        <begin position="4"/>
        <end position="112"/>
    </location>
</feature>
<keyword evidence="3 8" id="KW-0479">Metal-binding</keyword>
<dbReference type="RefSeq" id="WP_071648183.1">
    <property type="nucleotide sequence ID" value="NZ_CP017962.1"/>
</dbReference>
<keyword evidence="4 8" id="KW-0276">Fatty acid metabolism</keyword>
<dbReference type="KEGG" id="vhl:BME96_02320"/>
<feature type="binding site" evidence="8">
    <location>
        <position position="8"/>
    </location>
    <ligand>
        <name>Mg(2+)</name>
        <dbReference type="ChEBI" id="CHEBI:18420"/>
    </ligand>
</feature>
<comment type="similarity">
    <text evidence="8">Belongs to the P-Pant transferase superfamily. AcpS family.</text>
</comment>
<dbReference type="InterPro" id="IPR037143">
    <property type="entry name" value="4-PPantetheinyl_Trfase_dom_sf"/>
</dbReference>
<dbReference type="InterPro" id="IPR004568">
    <property type="entry name" value="Ppantetheine-prot_Trfase_dom"/>
</dbReference>
<dbReference type="Pfam" id="PF01648">
    <property type="entry name" value="ACPS"/>
    <property type="match status" value="1"/>
</dbReference>
<feature type="binding site" evidence="8">
    <location>
        <position position="59"/>
    </location>
    <ligand>
        <name>Mg(2+)</name>
        <dbReference type="ChEBI" id="CHEBI:18420"/>
    </ligand>
</feature>
<evidence type="ECO:0000313" key="10">
    <source>
        <dbReference type="EMBL" id="APC47099.1"/>
    </source>
</evidence>
<dbReference type="GO" id="GO:0006633">
    <property type="term" value="P:fatty acid biosynthetic process"/>
    <property type="evidence" value="ECO:0007669"/>
    <property type="project" value="UniProtKB-UniRule"/>
</dbReference>
<dbReference type="AlphaFoldDB" id="A0AAC9J038"/>
<evidence type="ECO:0000259" key="9">
    <source>
        <dbReference type="Pfam" id="PF01648"/>
    </source>
</evidence>
<evidence type="ECO:0000256" key="5">
    <source>
        <dbReference type="ARBA" id="ARBA00022842"/>
    </source>
</evidence>
<keyword evidence="1 8" id="KW-0444">Lipid biosynthesis</keyword>
<organism evidence="10 11">
    <name type="scientific">Virgibacillus halodenitrificans</name>
    <name type="common">Bacillus halodenitrificans</name>
    <dbReference type="NCBI Taxonomy" id="1482"/>
    <lineage>
        <taxon>Bacteria</taxon>
        <taxon>Bacillati</taxon>
        <taxon>Bacillota</taxon>
        <taxon>Bacilli</taxon>
        <taxon>Bacillales</taxon>
        <taxon>Bacillaceae</taxon>
        <taxon>Virgibacillus</taxon>
    </lineage>
</organism>
<evidence type="ECO:0000256" key="6">
    <source>
        <dbReference type="ARBA" id="ARBA00023098"/>
    </source>
</evidence>
<keyword evidence="8" id="KW-0963">Cytoplasm</keyword>
<dbReference type="GO" id="GO:0008897">
    <property type="term" value="F:holo-[acyl-carrier-protein] synthase activity"/>
    <property type="evidence" value="ECO:0007669"/>
    <property type="project" value="UniProtKB-UniRule"/>
</dbReference>
<dbReference type="InterPro" id="IPR008278">
    <property type="entry name" value="4-PPantetheinyl_Trfase_dom"/>
</dbReference>
<accession>A0AAC9J038</accession>
<evidence type="ECO:0000256" key="8">
    <source>
        <dbReference type="HAMAP-Rule" id="MF_00101"/>
    </source>
</evidence>
<evidence type="ECO:0000256" key="7">
    <source>
        <dbReference type="ARBA" id="ARBA00023160"/>
    </source>
</evidence>
<dbReference type="GO" id="GO:0000287">
    <property type="term" value="F:magnesium ion binding"/>
    <property type="evidence" value="ECO:0007669"/>
    <property type="project" value="UniProtKB-UniRule"/>
</dbReference>
<dbReference type="SUPFAM" id="SSF56214">
    <property type="entry name" value="4'-phosphopantetheinyl transferase"/>
    <property type="match status" value="1"/>
</dbReference>
<evidence type="ECO:0000313" key="11">
    <source>
        <dbReference type="Proteomes" id="UP000182945"/>
    </source>
</evidence>
<proteinExistence type="inferred from homology"/>
<gene>
    <name evidence="8" type="primary">acpS</name>
    <name evidence="10" type="ORF">BME96_02320</name>
</gene>
<keyword evidence="6 8" id="KW-0443">Lipid metabolism</keyword>
<dbReference type="Proteomes" id="UP000182945">
    <property type="component" value="Chromosome"/>
</dbReference>
<evidence type="ECO:0000256" key="1">
    <source>
        <dbReference type="ARBA" id="ARBA00022516"/>
    </source>
</evidence>
<keyword evidence="7 8" id="KW-0275">Fatty acid biosynthesis</keyword>
<evidence type="ECO:0000256" key="3">
    <source>
        <dbReference type="ARBA" id="ARBA00022723"/>
    </source>
</evidence>
<comment type="function">
    <text evidence="8">Transfers the 4'-phosphopantetheine moiety from coenzyme A to a Ser of acyl-carrier-protein.</text>
</comment>
<dbReference type="Gene3D" id="3.90.470.20">
    <property type="entry name" value="4'-phosphopantetheinyl transferase domain"/>
    <property type="match status" value="1"/>
</dbReference>
<dbReference type="InterPro" id="IPR002582">
    <property type="entry name" value="ACPS"/>
</dbReference>
<dbReference type="NCBIfam" id="TIGR00516">
    <property type="entry name" value="acpS"/>
    <property type="match status" value="1"/>
</dbReference>
<reference evidence="10 11" key="1">
    <citation type="submission" date="2016-11" db="EMBL/GenBank/DDBJ databases">
        <title>Complete genome sequencing of Virgibacillus halodenitrificans PDB-F2.</title>
        <authorList>
            <person name="Sun Z."/>
            <person name="Zhou Y."/>
            <person name="Li H."/>
        </authorList>
    </citation>
    <scope>NUCLEOTIDE SEQUENCE [LARGE SCALE GENOMIC DNA]</scope>
    <source>
        <strain evidence="10 11">PDB-F2</strain>
    </source>
</reference>
<sequence>MIEGIGIDLVEIERIRDSFRRNERFAQRILTEKEQLYFYKLPTEKRKMEYLAGRFAGKEAFAKATGTGIGKLSFKDIEITHSDNGGPKMKVKGYHMKKIFISISHSEAYATAQVIIEAE</sequence>
<protein>
    <recommendedName>
        <fullName evidence="8">Holo-[acyl-carrier-protein] synthase</fullName>
        <shortName evidence="8">Holo-ACP synthase</shortName>
        <ecNumber evidence="8">2.7.8.7</ecNumber>
    </recommendedName>
    <alternativeName>
        <fullName evidence="8">4'-phosphopantetheinyl transferase AcpS</fullName>
    </alternativeName>
</protein>
<comment type="cofactor">
    <cofactor evidence="8">
        <name>Mg(2+)</name>
        <dbReference type="ChEBI" id="CHEBI:18420"/>
    </cofactor>
</comment>
<dbReference type="GeneID" id="71513216"/>
<keyword evidence="5 8" id="KW-0460">Magnesium</keyword>
<dbReference type="GO" id="GO:0005737">
    <property type="term" value="C:cytoplasm"/>
    <property type="evidence" value="ECO:0007669"/>
    <property type="project" value="UniProtKB-SubCell"/>
</dbReference>
<dbReference type="EC" id="2.7.8.7" evidence="8"/>
<dbReference type="NCBIfam" id="TIGR00556">
    <property type="entry name" value="pantethn_trn"/>
    <property type="match status" value="1"/>
</dbReference>
<name>A0AAC9J038_VIRHA</name>
<dbReference type="HAMAP" id="MF_00101">
    <property type="entry name" value="AcpS"/>
    <property type="match status" value="1"/>
</dbReference>
<evidence type="ECO:0000256" key="4">
    <source>
        <dbReference type="ARBA" id="ARBA00022832"/>
    </source>
</evidence>
<comment type="catalytic activity">
    <reaction evidence="8">
        <text>apo-[ACP] + CoA = holo-[ACP] + adenosine 3',5'-bisphosphate + H(+)</text>
        <dbReference type="Rhea" id="RHEA:12068"/>
        <dbReference type="Rhea" id="RHEA-COMP:9685"/>
        <dbReference type="Rhea" id="RHEA-COMP:9690"/>
        <dbReference type="ChEBI" id="CHEBI:15378"/>
        <dbReference type="ChEBI" id="CHEBI:29999"/>
        <dbReference type="ChEBI" id="CHEBI:57287"/>
        <dbReference type="ChEBI" id="CHEBI:58343"/>
        <dbReference type="ChEBI" id="CHEBI:64479"/>
        <dbReference type="EC" id="2.7.8.7"/>
    </reaction>
</comment>
<dbReference type="EMBL" id="CP017962">
    <property type="protein sequence ID" value="APC47099.1"/>
    <property type="molecule type" value="Genomic_DNA"/>
</dbReference>